<feature type="region of interest" description="Disordered" evidence="2">
    <location>
        <begin position="1"/>
        <end position="22"/>
    </location>
</feature>
<feature type="compositionally biased region" description="Basic residues" evidence="2">
    <location>
        <begin position="1"/>
        <end position="11"/>
    </location>
</feature>
<evidence type="ECO:0000313" key="3">
    <source>
        <dbReference type="EMBL" id="KAJ8442981.1"/>
    </source>
</evidence>
<comment type="similarity">
    <text evidence="1">Belongs to the senescence regulator S40 family.</text>
</comment>
<dbReference type="InterPro" id="IPR007608">
    <property type="entry name" value="Senescence_reg_S40"/>
</dbReference>
<reference evidence="3" key="1">
    <citation type="submission" date="2022-04" db="EMBL/GenBank/DDBJ databases">
        <title>Carnegiea gigantea Genome sequencing and assembly v2.</title>
        <authorList>
            <person name="Copetti D."/>
            <person name="Sanderson M.J."/>
            <person name="Burquez A."/>
            <person name="Wojciechowski M.F."/>
        </authorList>
    </citation>
    <scope>NUCLEOTIDE SEQUENCE</scope>
    <source>
        <strain evidence="3">SGP5-SGP5p</strain>
        <tissue evidence="3">Aerial part</tissue>
    </source>
</reference>
<dbReference type="PANTHER" id="PTHR46525:SF2">
    <property type="entry name" value="EMB|CAB72159.1"/>
    <property type="match status" value="1"/>
</dbReference>
<dbReference type="PANTHER" id="PTHR46525">
    <property type="entry name" value="EMB|CAB72159.1"/>
    <property type="match status" value="1"/>
</dbReference>
<gene>
    <name evidence="3" type="ORF">Cgig2_019554</name>
</gene>
<feature type="compositionally biased region" description="Basic and acidic residues" evidence="2">
    <location>
        <begin position="74"/>
        <end position="87"/>
    </location>
</feature>
<keyword evidence="4" id="KW-1185">Reference proteome</keyword>
<dbReference type="Pfam" id="PF04520">
    <property type="entry name" value="Senescence_reg"/>
    <property type="match status" value="1"/>
</dbReference>
<evidence type="ECO:0000313" key="4">
    <source>
        <dbReference type="Proteomes" id="UP001153076"/>
    </source>
</evidence>
<comment type="caution">
    <text evidence="3">The sequence shown here is derived from an EMBL/GenBank/DDBJ whole genome shotgun (WGS) entry which is preliminary data.</text>
</comment>
<evidence type="ECO:0000256" key="1">
    <source>
        <dbReference type="ARBA" id="ARBA00034773"/>
    </source>
</evidence>
<accession>A0A9Q1QIP6</accession>
<dbReference type="EMBL" id="JAKOGI010000131">
    <property type="protein sequence ID" value="KAJ8442981.1"/>
    <property type="molecule type" value="Genomic_DNA"/>
</dbReference>
<proteinExistence type="inferred from homology"/>
<dbReference type="GO" id="GO:0010150">
    <property type="term" value="P:leaf senescence"/>
    <property type="evidence" value="ECO:0007669"/>
    <property type="project" value="UniProtKB-ARBA"/>
</dbReference>
<sequence>MEKRDGFRRHSTSNSSRGYRSEEYLEEDVWGVIRSEERQTGFSVIDIESSRTSSPLSILRRLPSAARMIPSGAQKHEHPHHDDHDGMMQHSSAPVNIPDWSKIYGKTQRRMNDAHLDGDGDFDDVHDVDDDEGGLTLPPHKWLARKMARSQISTFSVCEGAGRTLKGRDLSRVRHAVLSKTGFYFLFDPFVSSSTCAIAL</sequence>
<feature type="region of interest" description="Disordered" evidence="2">
    <location>
        <begin position="71"/>
        <end position="92"/>
    </location>
</feature>
<name>A0A9Q1QIP6_9CARY</name>
<dbReference type="OrthoDB" id="1917735at2759"/>
<evidence type="ECO:0008006" key="5">
    <source>
        <dbReference type="Google" id="ProtNLM"/>
    </source>
</evidence>
<dbReference type="Proteomes" id="UP001153076">
    <property type="component" value="Unassembled WGS sequence"/>
</dbReference>
<evidence type="ECO:0000256" key="2">
    <source>
        <dbReference type="SAM" id="MobiDB-lite"/>
    </source>
</evidence>
<protein>
    <recommendedName>
        <fullName evidence="5">Senescence regulator S40</fullName>
    </recommendedName>
</protein>
<dbReference type="AlphaFoldDB" id="A0A9Q1QIP6"/>
<organism evidence="3 4">
    <name type="scientific">Carnegiea gigantea</name>
    <dbReference type="NCBI Taxonomy" id="171969"/>
    <lineage>
        <taxon>Eukaryota</taxon>
        <taxon>Viridiplantae</taxon>
        <taxon>Streptophyta</taxon>
        <taxon>Embryophyta</taxon>
        <taxon>Tracheophyta</taxon>
        <taxon>Spermatophyta</taxon>
        <taxon>Magnoliopsida</taxon>
        <taxon>eudicotyledons</taxon>
        <taxon>Gunneridae</taxon>
        <taxon>Pentapetalae</taxon>
        <taxon>Caryophyllales</taxon>
        <taxon>Cactineae</taxon>
        <taxon>Cactaceae</taxon>
        <taxon>Cactoideae</taxon>
        <taxon>Echinocereeae</taxon>
        <taxon>Carnegiea</taxon>
    </lineage>
</organism>